<protein>
    <submittedName>
        <fullName evidence="5">Molybdate ABC transporter substrate-binding protein</fullName>
    </submittedName>
</protein>
<dbReference type="SUPFAM" id="SSF53850">
    <property type="entry name" value="Periplasmic binding protein-like II"/>
    <property type="match status" value="1"/>
</dbReference>
<evidence type="ECO:0000313" key="6">
    <source>
        <dbReference type="Proteomes" id="UP001165586"/>
    </source>
</evidence>
<accession>A0ABT2H3D6</accession>
<proteinExistence type="inferred from homology"/>
<comment type="caution">
    <text evidence="5">The sequence shown here is derived from an EMBL/GenBank/DDBJ whole genome shotgun (WGS) entry which is preliminary data.</text>
</comment>
<evidence type="ECO:0000256" key="4">
    <source>
        <dbReference type="SAM" id="SignalP"/>
    </source>
</evidence>
<evidence type="ECO:0000313" key="5">
    <source>
        <dbReference type="EMBL" id="MCS5734454.1"/>
    </source>
</evidence>
<evidence type="ECO:0000256" key="3">
    <source>
        <dbReference type="ARBA" id="ARBA00022729"/>
    </source>
</evidence>
<sequence length="273" mass="27025">MTTRTSAIAATLLTAAVAFTLAACSSSGSGTETPAAETPSATATAPALEGSITVFAAASLKGTFTELADEFEAANPGTTIELNFAGSSDLVTQITEGAPADVFASADEKNMAKLTDAGLIDAAAPVDFATNVLEIAVPPTNPAGIASFADLAKPEVKTVICAAQVPCGAATVTVEQATGVTLTPVSEESSVTDVLGKVTSGEADAGLVYVTDVIAAGDAVEGIEFPESGEAVNTYPIAPITASKSAKLAQAFVDFVTGSVGQGVLADAGFGKR</sequence>
<dbReference type="Pfam" id="PF13531">
    <property type="entry name" value="SBP_bac_11"/>
    <property type="match status" value="1"/>
</dbReference>
<keyword evidence="2" id="KW-0479">Metal-binding</keyword>
<dbReference type="InterPro" id="IPR005950">
    <property type="entry name" value="ModA"/>
</dbReference>
<name>A0ABT2H3D6_9MICO</name>
<evidence type="ECO:0000256" key="1">
    <source>
        <dbReference type="ARBA" id="ARBA00009175"/>
    </source>
</evidence>
<keyword evidence="6" id="KW-1185">Reference proteome</keyword>
<dbReference type="Gene3D" id="3.40.190.10">
    <property type="entry name" value="Periplasmic binding protein-like II"/>
    <property type="match status" value="2"/>
</dbReference>
<dbReference type="NCBIfam" id="TIGR01256">
    <property type="entry name" value="modA"/>
    <property type="match status" value="1"/>
</dbReference>
<dbReference type="PANTHER" id="PTHR30632">
    <property type="entry name" value="MOLYBDATE-BINDING PERIPLASMIC PROTEIN"/>
    <property type="match status" value="1"/>
</dbReference>
<dbReference type="InterPro" id="IPR050682">
    <property type="entry name" value="ModA/WtpA"/>
</dbReference>
<dbReference type="PROSITE" id="PS51257">
    <property type="entry name" value="PROKAR_LIPOPROTEIN"/>
    <property type="match status" value="1"/>
</dbReference>
<dbReference type="PIRSF" id="PIRSF004846">
    <property type="entry name" value="ModA"/>
    <property type="match status" value="1"/>
</dbReference>
<dbReference type="RefSeq" id="WP_259539320.1">
    <property type="nucleotide sequence ID" value="NZ_JANLCJ010000004.1"/>
</dbReference>
<gene>
    <name evidence="5" type="primary">modA</name>
    <name evidence="5" type="ORF">N1032_11965</name>
</gene>
<dbReference type="EMBL" id="JANLCJ010000004">
    <property type="protein sequence ID" value="MCS5734454.1"/>
    <property type="molecule type" value="Genomic_DNA"/>
</dbReference>
<dbReference type="Proteomes" id="UP001165586">
    <property type="component" value="Unassembled WGS sequence"/>
</dbReference>
<organism evidence="5 6">
    <name type="scientific">Herbiconiux daphne</name>
    <dbReference type="NCBI Taxonomy" id="2970914"/>
    <lineage>
        <taxon>Bacteria</taxon>
        <taxon>Bacillati</taxon>
        <taxon>Actinomycetota</taxon>
        <taxon>Actinomycetes</taxon>
        <taxon>Micrococcales</taxon>
        <taxon>Microbacteriaceae</taxon>
        <taxon>Herbiconiux</taxon>
    </lineage>
</organism>
<dbReference type="PANTHER" id="PTHR30632:SF0">
    <property type="entry name" value="SULFATE-BINDING PROTEIN"/>
    <property type="match status" value="1"/>
</dbReference>
<feature type="signal peptide" evidence="4">
    <location>
        <begin position="1"/>
        <end position="22"/>
    </location>
</feature>
<keyword evidence="3 4" id="KW-0732">Signal</keyword>
<evidence type="ECO:0000256" key="2">
    <source>
        <dbReference type="ARBA" id="ARBA00022723"/>
    </source>
</evidence>
<feature type="chain" id="PRO_5046349707" evidence="4">
    <location>
        <begin position="23"/>
        <end position="273"/>
    </location>
</feature>
<dbReference type="CDD" id="cd13538">
    <property type="entry name" value="PBP2_ModA_like_1"/>
    <property type="match status" value="1"/>
</dbReference>
<comment type="similarity">
    <text evidence="1">Belongs to the bacterial solute-binding protein ModA family.</text>
</comment>
<reference evidence="5" key="1">
    <citation type="submission" date="2022-08" db="EMBL/GenBank/DDBJ databases">
        <authorList>
            <person name="Deng Y."/>
            <person name="Han X.-F."/>
            <person name="Zhang Y.-Q."/>
        </authorList>
    </citation>
    <scope>NUCLEOTIDE SEQUENCE</scope>
    <source>
        <strain evidence="5">CPCC 203386</strain>
    </source>
</reference>